<proteinExistence type="inferred from homology"/>
<dbReference type="InterPro" id="IPR043135">
    <property type="entry name" value="Fur_C"/>
</dbReference>
<dbReference type="STRING" id="1841860.GCA_900157375_05369"/>
<dbReference type="Pfam" id="PF01475">
    <property type="entry name" value="FUR"/>
    <property type="match status" value="1"/>
</dbReference>
<feature type="binding site" evidence="7">
    <location>
        <position position="110"/>
    </location>
    <ligand>
        <name>Zn(2+)</name>
        <dbReference type="ChEBI" id="CHEBI:29105"/>
    </ligand>
</feature>
<reference evidence="8 9" key="1">
    <citation type="submission" date="2017-01" db="EMBL/GenBank/DDBJ databases">
        <authorList>
            <consortium name="Urmite Genomes"/>
        </authorList>
    </citation>
    <scope>NUCLEOTIDE SEQUENCE [LARGE SCALE GENOMIC DNA]</scope>
    <source>
        <strain evidence="8 9">AB57</strain>
    </source>
</reference>
<feature type="non-terminal residue" evidence="8">
    <location>
        <position position="1"/>
    </location>
</feature>
<dbReference type="GO" id="GO:0003700">
    <property type="term" value="F:DNA-binding transcription factor activity"/>
    <property type="evidence" value="ECO:0007669"/>
    <property type="project" value="InterPro"/>
</dbReference>
<evidence type="ECO:0000256" key="6">
    <source>
        <dbReference type="ARBA" id="ARBA00023163"/>
    </source>
</evidence>
<dbReference type="GO" id="GO:0008270">
    <property type="term" value="F:zinc ion binding"/>
    <property type="evidence" value="ECO:0007669"/>
    <property type="project" value="TreeGrafter"/>
</dbReference>
<dbReference type="PANTHER" id="PTHR33202:SF7">
    <property type="entry name" value="FERRIC UPTAKE REGULATION PROTEIN"/>
    <property type="match status" value="1"/>
</dbReference>
<dbReference type="SUPFAM" id="SSF46785">
    <property type="entry name" value="Winged helix' DNA-binding domain"/>
    <property type="match status" value="1"/>
</dbReference>
<comment type="cofactor">
    <cofactor evidence="7">
        <name>Zn(2+)</name>
        <dbReference type="ChEBI" id="CHEBI:29105"/>
    </cofactor>
    <text evidence="7">Binds 1 zinc ion per subunit.</text>
</comment>
<dbReference type="InterPro" id="IPR036388">
    <property type="entry name" value="WH-like_DNA-bd_sf"/>
</dbReference>
<accession>A0A2U3P180</accession>
<keyword evidence="6" id="KW-0804">Transcription</keyword>
<evidence type="ECO:0000256" key="5">
    <source>
        <dbReference type="ARBA" id="ARBA00023125"/>
    </source>
</evidence>
<name>A0A2U3P180_9MYCO</name>
<dbReference type="InterPro" id="IPR036390">
    <property type="entry name" value="WH_DNA-bd_sf"/>
</dbReference>
<keyword evidence="9" id="KW-1185">Reference proteome</keyword>
<evidence type="ECO:0000256" key="3">
    <source>
        <dbReference type="ARBA" id="ARBA00022833"/>
    </source>
</evidence>
<dbReference type="EMBL" id="FUFA01000006">
    <property type="protein sequence ID" value="SPM37519.1"/>
    <property type="molecule type" value="Genomic_DNA"/>
</dbReference>
<keyword evidence="5" id="KW-0238">DNA-binding</keyword>
<evidence type="ECO:0000256" key="2">
    <source>
        <dbReference type="ARBA" id="ARBA00022491"/>
    </source>
</evidence>
<evidence type="ECO:0000313" key="8">
    <source>
        <dbReference type="EMBL" id="SPM37519.1"/>
    </source>
</evidence>
<dbReference type="Gene3D" id="1.10.10.10">
    <property type="entry name" value="Winged helix-like DNA-binding domain superfamily/Winged helix DNA-binding domain"/>
    <property type="match status" value="1"/>
</dbReference>
<dbReference type="PANTHER" id="PTHR33202">
    <property type="entry name" value="ZINC UPTAKE REGULATION PROTEIN"/>
    <property type="match status" value="1"/>
</dbReference>
<dbReference type="GO" id="GO:0000976">
    <property type="term" value="F:transcription cis-regulatory region binding"/>
    <property type="evidence" value="ECO:0007669"/>
    <property type="project" value="TreeGrafter"/>
</dbReference>
<protein>
    <submittedName>
        <fullName evidence="8">Fe2+ or Zn2+ uptake regulation protein</fullName>
    </submittedName>
</protein>
<feature type="binding site" evidence="7">
    <location>
        <position position="151"/>
    </location>
    <ligand>
        <name>Zn(2+)</name>
        <dbReference type="ChEBI" id="CHEBI:29105"/>
    </ligand>
</feature>
<comment type="similarity">
    <text evidence="1">Belongs to the Fur family.</text>
</comment>
<feature type="binding site" evidence="7">
    <location>
        <position position="107"/>
    </location>
    <ligand>
        <name>Zn(2+)</name>
        <dbReference type="ChEBI" id="CHEBI:29105"/>
    </ligand>
</feature>
<keyword evidence="2" id="KW-0678">Repressor</keyword>
<dbReference type="InterPro" id="IPR002481">
    <property type="entry name" value="FUR"/>
</dbReference>
<dbReference type="CDD" id="cd07153">
    <property type="entry name" value="Fur_like"/>
    <property type="match status" value="1"/>
</dbReference>
<evidence type="ECO:0000256" key="4">
    <source>
        <dbReference type="ARBA" id="ARBA00023015"/>
    </source>
</evidence>
<dbReference type="AlphaFoldDB" id="A0A2U3P180"/>
<organism evidence="8 9">
    <name type="scientific">Mycobacterium rhizamassiliense</name>
    <dbReference type="NCBI Taxonomy" id="1841860"/>
    <lineage>
        <taxon>Bacteria</taxon>
        <taxon>Bacillati</taxon>
        <taxon>Actinomycetota</taxon>
        <taxon>Actinomycetes</taxon>
        <taxon>Mycobacteriales</taxon>
        <taxon>Mycobacteriaceae</taxon>
        <taxon>Mycobacterium</taxon>
    </lineage>
</organism>
<evidence type="ECO:0000256" key="7">
    <source>
        <dbReference type="PIRSR" id="PIRSR602481-1"/>
    </source>
</evidence>
<evidence type="ECO:0000256" key="1">
    <source>
        <dbReference type="ARBA" id="ARBA00007957"/>
    </source>
</evidence>
<dbReference type="GO" id="GO:0045892">
    <property type="term" value="P:negative regulation of DNA-templated transcription"/>
    <property type="evidence" value="ECO:0007669"/>
    <property type="project" value="TreeGrafter"/>
</dbReference>
<evidence type="ECO:0000313" key="9">
    <source>
        <dbReference type="Proteomes" id="UP000240988"/>
    </source>
</evidence>
<keyword evidence="3 7" id="KW-0862">Zinc</keyword>
<gene>
    <name evidence="8" type="ORF">MRAB57_5366</name>
</gene>
<sequence>VTSNPSALDPAVTERIGAFLRARGLRRTASRIQVLAVLEPVNGHLAVAEIHGRVRACLLEGAQPPDVATIYRTVTTLVDQGVLHALTLDDGVTTYGLATAPHHHAVCTQCASIIEVPARRLSTALEHAMAGSSFSLSDRAGLTLRGLCPQCQSRQTQ</sequence>
<dbReference type="GO" id="GO:1900376">
    <property type="term" value="P:regulation of secondary metabolite biosynthetic process"/>
    <property type="evidence" value="ECO:0007669"/>
    <property type="project" value="TreeGrafter"/>
</dbReference>
<feature type="binding site" evidence="7">
    <location>
        <position position="148"/>
    </location>
    <ligand>
        <name>Zn(2+)</name>
        <dbReference type="ChEBI" id="CHEBI:29105"/>
    </ligand>
</feature>
<dbReference type="Proteomes" id="UP000240988">
    <property type="component" value="Unassembled WGS sequence"/>
</dbReference>
<keyword evidence="7" id="KW-0479">Metal-binding</keyword>
<dbReference type="Gene3D" id="3.30.1490.190">
    <property type="match status" value="1"/>
</dbReference>
<keyword evidence="4" id="KW-0805">Transcription regulation</keyword>